<feature type="domain" description="Methyltransferase" evidence="1">
    <location>
        <begin position="197"/>
        <end position="357"/>
    </location>
</feature>
<dbReference type="InterPro" id="IPR036390">
    <property type="entry name" value="WH_DNA-bd_sf"/>
</dbReference>
<dbReference type="RefSeq" id="WP_232536232.1">
    <property type="nucleotide sequence ID" value="NZ_AP021861.1"/>
</dbReference>
<dbReference type="Pfam" id="PF21320">
    <property type="entry name" value="WHD_Rv2258c"/>
    <property type="match status" value="1"/>
</dbReference>
<proteinExistence type="predicted"/>
<dbReference type="InterPro" id="IPR025714">
    <property type="entry name" value="Methyltranfer_dom"/>
</dbReference>
<dbReference type="Pfam" id="PF13847">
    <property type="entry name" value="Methyltransf_31"/>
    <property type="match status" value="1"/>
</dbReference>
<name>A0A5K7XIR8_9BACT</name>
<dbReference type="AlphaFoldDB" id="A0A5K7XIR8"/>
<dbReference type="EMBL" id="AP021861">
    <property type="protein sequence ID" value="BBO35927.1"/>
    <property type="molecule type" value="Genomic_DNA"/>
</dbReference>
<dbReference type="KEGG" id="lpav:PLANPX_5539"/>
<dbReference type="PANTHER" id="PTHR45128:SF1">
    <property type="entry name" value="S-ADENOSYLMETHIONINE-DEPENDENT METHYLTRANSFERASE RV2258C"/>
    <property type="match status" value="1"/>
</dbReference>
<dbReference type="InterPro" id="IPR036388">
    <property type="entry name" value="WH-like_DNA-bd_sf"/>
</dbReference>
<protein>
    <submittedName>
        <fullName evidence="3">Putative transcriptional regulatory protein</fullName>
    </submittedName>
</protein>
<evidence type="ECO:0000259" key="1">
    <source>
        <dbReference type="Pfam" id="PF13847"/>
    </source>
</evidence>
<dbReference type="Gene3D" id="3.40.50.150">
    <property type="entry name" value="Vaccinia Virus protein VP39"/>
    <property type="match status" value="1"/>
</dbReference>
<dbReference type="CDD" id="cd02440">
    <property type="entry name" value="AdoMet_MTases"/>
    <property type="match status" value="1"/>
</dbReference>
<evidence type="ECO:0000313" key="3">
    <source>
        <dbReference type="EMBL" id="BBO35927.1"/>
    </source>
</evidence>
<dbReference type="InterPro" id="IPR029063">
    <property type="entry name" value="SAM-dependent_MTases_sf"/>
</dbReference>
<reference evidence="4" key="1">
    <citation type="submission" date="2019-10" db="EMBL/GenBank/DDBJ databases">
        <title>Lacipirellula parvula gen. nov., sp. nov., representing a lineage of planctomycetes widespread in freshwater anoxic habitats, and description of the family Lacipirellulaceae.</title>
        <authorList>
            <person name="Dedysh S.N."/>
            <person name="Kulichevskaya I.S."/>
            <person name="Beletsky A.V."/>
            <person name="Rakitin A.L."/>
            <person name="Mardanov A.V."/>
            <person name="Ivanova A.A."/>
            <person name="Saltykova V.X."/>
            <person name="Rijpstra W.I.C."/>
            <person name="Sinninghe Damste J.S."/>
            <person name="Ravin N.V."/>
        </authorList>
    </citation>
    <scope>NUCLEOTIDE SEQUENCE [LARGE SCALE GENOMIC DNA]</scope>
    <source>
        <strain evidence="4">PX69</strain>
    </source>
</reference>
<dbReference type="InterPro" id="IPR053173">
    <property type="entry name" value="SAM-binding_MTase"/>
</dbReference>
<gene>
    <name evidence="3" type="ORF">PLANPX_5539</name>
</gene>
<evidence type="ECO:0000259" key="2">
    <source>
        <dbReference type="Pfam" id="PF21320"/>
    </source>
</evidence>
<dbReference type="Proteomes" id="UP000326837">
    <property type="component" value="Chromosome"/>
</dbReference>
<dbReference type="SUPFAM" id="SSF46785">
    <property type="entry name" value="Winged helix' DNA-binding domain"/>
    <property type="match status" value="1"/>
</dbReference>
<keyword evidence="4" id="KW-1185">Reference proteome</keyword>
<sequence>MAAADTIVDSELDDRELRHVMNELSREEQDGAQKVQVFAERLLNVYNDAALALMISIGHRTELFDKLADLDPSTSTEIAEATGLNERYVREWLGAMTTGGVVSHNPHTHRYWLPAERAALLTRAASPNNLASVAQWFAVLGSVEDKIVDAFTHGKGVPYSAYGRFHEVMAEESNQTVVGGLDNHILPLVPGLIEELHRGIDAVDVGCGRGKALIHLAKRFRNSRFTGVDCSEETIREANAEAAEFGLTNLKFECTDAAKWDATDDFDLVLAFDAIHDQPAPDRVLANIRRALRADGLFLMQDIGAASCVHGNMNHPVGPFLYTISCMHCMSVSLAGGGPGLGAAWGKELALQMLDEAGFNDVRVEQLPHDIINYYYVAYPSP</sequence>
<accession>A0A5K7XIR8</accession>
<feature type="domain" description="S-adenosylmethionine-dependent methyltransferase Rv2258c-like winged HTH" evidence="2">
    <location>
        <begin position="49"/>
        <end position="123"/>
    </location>
</feature>
<evidence type="ECO:0000313" key="4">
    <source>
        <dbReference type="Proteomes" id="UP000326837"/>
    </source>
</evidence>
<dbReference type="PANTHER" id="PTHR45128">
    <property type="entry name" value="METHYLTRANSFERASE TYPE 11"/>
    <property type="match status" value="1"/>
</dbReference>
<dbReference type="InterPro" id="IPR048711">
    <property type="entry name" value="WHD_Rv2258c"/>
</dbReference>
<organism evidence="3 4">
    <name type="scientific">Lacipirellula parvula</name>
    <dbReference type="NCBI Taxonomy" id="2650471"/>
    <lineage>
        <taxon>Bacteria</taxon>
        <taxon>Pseudomonadati</taxon>
        <taxon>Planctomycetota</taxon>
        <taxon>Planctomycetia</taxon>
        <taxon>Pirellulales</taxon>
        <taxon>Lacipirellulaceae</taxon>
        <taxon>Lacipirellula</taxon>
    </lineage>
</organism>
<dbReference type="Gene3D" id="1.10.10.10">
    <property type="entry name" value="Winged helix-like DNA-binding domain superfamily/Winged helix DNA-binding domain"/>
    <property type="match status" value="1"/>
</dbReference>
<dbReference type="SUPFAM" id="SSF53335">
    <property type="entry name" value="S-adenosyl-L-methionine-dependent methyltransferases"/>
    <property type="match status" value="1"/>
</dbReference>